<feature type="compositionally biased region" description="Low complexity" evidence="2">
    <location>
        <begin position="371"/>
        <end position="383"/>
    </location>
</feature>
<accession>A0ABQ5F6V3</accession>
<keyword evidence="4" id="KW-1185">Reference proteome</keyword>
<reference evidence="3" key="2">
    <citation type="submission" date="2022-01" db="EMBL/GenBank/DDBJ databases">
        <authorList>
            <person name="Yamashiro T."/>
            <person name="Shiraishi A."/>
            <person name="Satake H."/>
            <person name="Nakayama K."/>
        </authorList>
    </citation>
    <scope>NUCLEOTIDE SEQUENCE</scope>
</reference>
<reference evidence="3" key="1">
    <citation type="journal article" date="2022" name="Int. J. Mol. Sci.">
        <title>Draft Genome of Tanacetum Coccineum: Genomic Comparison of Closely Related Tanacetum-Family Plants.</title>
        <authorList>
            <person name="Yamashiro T."/>
            <person name="Shiraishi A."/>
            <person name="Nakayama K."/>
            <person name="Satake H."/>
        </authorList>
    </citation>
    <scope>NUCLEOTIDE SEQUENCE</scope>
</reference>
<comment type="caution">
    <text evidence="3">The sequence shown here is derived from an EMBL/GenBank/DDBJ whole genome shotgun (WGS) entry which is preliminary data.</text>
</comment>
<feature type="compositionally biased region" description="Acidic residues" evidence="2">
    <location>
        <begin position="619"/>
        <end position="634"/>
    </location>
</feature>
<dbReference type="Proteomes" id="UP001151760">
    <property type="component" value="Unassembled WGS sequence"/>
</dbReference>
<organism evidence="3 4">
    <name type="scientific">Tanacetum coccineum</name>
    <dbReference type="NCBI Taxonomy" id="301880"/>
    <lineage>
        <taxon>Eukaryota</taxon>
        <taxon>Viridiplantae</taxon>
        <taxon>Streptophyta</taxon>
        <taxon>Embryophyta</taxon>
        <taxon>Tracheophyta</taxon>
        <taxon>Spermatophyta</taxon>
        <taxon>Magnoliopsida</taxon>
        <taxon>eudicotyledons</taxon>
        <taxon>Gunneridae</taxon>
        <taxon>Pentapetalae</taxon>
        <taxon>asterids</taxon>
        <taxon>campanulids</taxon>
        <taxon>Asterales</taxon>
        <taxon>Asteraceae</taxon>
        <taxon>Asteroideae</taxon>
        <taxon>Anthemideae</taxon>
        <taxon>Anthemidinae</taxon>
        <taxon>Tanacetum</taxon>
    </lineage>
</organism>
<feature type="region of interest" description="Disordered" evidence="2">
    <location>
        <begin position="368"/>
        <end position="397"/>
    </location>
</feature>
<feature type="coiled-coil region" evidence="1">
    <location>
        <begin position="407"/>
        <end position="436"/>
    </location>
</feature>
<proteinExistence type="predicted"/>
<evidence type="ECO:0000256" key="1">
    <source>
        <dbReference type="SAM" id="Coils"/>
    </source>
</evidence>
<sequence length="728" mass="83610">MEVGRNYPWILFYRVTTGLRGARCFWVGVDRLTKSAHFLPIRKDYPNALGEPKVKFVRLFILRPYGHVRAFTIQNIRDMLRSCALDFEGQGKLDDGTYMACGVGGTFSWRVRQMSEATMKIGRHRREKLKEGRTRQKSSPTGTIARASWRRFHDRDNDPLLSGEDRLKLTDLMDMCTKLSERVLDLEHTKTAQAQEITNLKLRVKKLEKKTGLRTHKFKRLYKVGVTRRVEYSDDESLGAQEDAFNQGRSIEDIDKDAEVSLVDETQGRSDDAEMFDTDALIGNEVFAKNDMIEKDQDVIPKEVSTAAPSTTAVSPPVITEVEITLAQTLAKLKSAKSKVVIQEPVQSTATTAPSTIPKAKGITFRDAGESTTRTPTSVSSSSIKDKGKAKMDEPEVPLKKKDQIALDEEMARNLEAQIQAELIEEERLARKKEEEANIALIESWDNTQAMMEADFELAQRLQAEEQGEITIEERSRLFVELMNKRKKHFAKLRAEEKRRKPPTKAQKRNLMSTYLKNMGGYKYNQLKSKSYDEIQKLFDNEMKRVNTFIPMDSEVVKSKEGTEESFKRTEDELESDKSKKTESSEKKAEGSRKKSIGKKRAGKEQKQESSKRQRMEDDKETDEHEEAEEDDEAEMKKHMEVVQDDEEIAIDAIPLATKPLIIVEYKIVKEGQKGFYHLIRADGSSNRYSSMIRMLQNISREDLETLWKLVKTKHRITRPEDDYEKVF</sequence>
<evidence type="ECO:0000256" key="2">
    <source>
        <dbReference type="SAM" id="MobiDB-lite"/>
    </source>
</evidence>
<feature type="compositionally biased region" description="Basic and acidic residues" evidence="2">
    <location>
        <begin position="557"/>
        <end position="593"/>
    </location>
</feature>
<feature type="region of interest" description="Disordered" evidence="2">
    <location>
        <begin position="557"/>
        <end position="636"/>
    </location>
</feature>
<feature type="compositionally biased region" description="Basic and acidic residues" evidence="2">
    <location>
        <begin position="384"/>
        <end position="397"/>
    </location>
</feature>
<gene>
    <name evidence="3" type="ORF">Tco_1002247</name>
</gene>
<evidence type="ECO:0000313" key="3">
    <source>
        <dbReference type="EMBL" id="GJT58714.1"/>
    </source>
</evidence>
<feature type="compositionally biased region" description="Basic and acidic residues" evidence="2">
    <location>
        <begin position="603"/>
        <end position="618"/>
    </location>
</feature>
<name>A0ABQ5F6V3_9ASTR</name>
<dbReference type="EMBL" id="BQNB010017042">
    <property type="protein sequence ID" value="GJT58714.1"/>
    <property type="molecule type" value="Genomic_DNA"/>
</dbReference>
<protein>
    <submittedName>
        <fullName evidence="3">Uncharacterized protein</fullName>
    </submittedName>
</protein>
<evidence type="ECO:0000313" key="4">
    <source>
        <dbReference type="Proteomes" id="UP001151760"/>
    </source>
</evidence>
<keyword evidence="1" id="KW-0175">Coiled coil</keyword>